<name>A0AAD8AG47_DIPPU</name>
<comment type="caution">
    <text evidence="2">The sequence shown here is derived from an EMBL/GenBank/DDBJ whole genome shotgun (WGS) entry which is preliminary data.</text>
</comment>
<organism evidence="2 3">
    <name type="scientific">Diploptera punctata</name>
    <name type="common">Pacific beetle cockroach</name>
    <dbReference type="NCBI Taxonomy" id="6984"/>
    <lineage>
        <taxon>Eukaryota</taxon>
        <taxon>Metazoa</taxon>
        <taxon>Ecdysozoa</taxon>
        <taxon>Arthropoda</taxon>
        <taxon>Hexapoda</taxon>
        <taxon>Insecta</taxon>
        <taxon>Pterygota</taxon>
        <taxon>Neoptera</taxon>
        <taxon>Polyneoptera</taxon>
        <taxon>Dictyoptera</taxon>
        <taxon>Blattodea</taxon>
        <taxon>Blaberoidea</taxon>
        <taxon>Blaberidae</taxon>
        <taxon>Diplopterinae</taxon>
        <taxon>Diploptera</taxon>
    </lineage>
</organism>
<gene>
    <name evidence="2" type="ORF">L9F63_010771</name>
</gene>
<evidence type="ECO:0000313" key="3">
    <source>
        <dbReference type="Proteomes" id="UP001233999"/>
    </source>
</evidence>
<proteinExistence type="predicted"/>
<evidence type="ECO:0000256" key="1">
    <source>
        <dbReference type="SAM" id="SignalP"/>
    </source>
</evidence>
<dbReference type="EMBL" id="JASPKZ010001210">
    <property type="protein sequence ID" value="KAJ9598539.1"/>
    <property type="molecule type" value="Genomic_DNA"/>
</dbReference>
<feature type="signal peptide" evidence="1">
    <location>
        <begin position="1"/>
        <end position="17"/>
    </location>
</feature>
<keyword evidence="1" id="KW-0732">Signal</keyword>
<reference evidence="2" key="1">
    <citation type="journal article" date="2023" name="IScience">
        <title>Live-bearing cockroach genome reveals convergent evolutionary mechanisms linked to viviparity in insects and beyond.</title>
        <authorList>
            <person name="Fouks B."/>
            <person name="Harrison M.C."/>
            <person name="Mikhailova A.A."/>
            <person name="Marchal E."/>
            <person name="English S."/>
            <person name="Carruthers M."/>
            <person name="Jennings E.C."/>
            <person name="Chiamaka E.L."/>
            <person name="Frigard R.A."/>
            <person name="Pippel M."/>
            <person name="Attardo G.M."/>
            <person name="Benoit J.B."/>
            <person name="Bornberg-Bauer E."/>
            <person name="Tobe S.S."/>
        </authorList>
    </citation>
    <scope>NUCLEOTIDE SEQUENCE</scope>
    <source>
        <strain evidence="2">Stay&amp;Tobe</strain>
    </source>
</reference>
<feature type="chain" id="PRO_5042074830" description="Secreted protein" evidence="1">
    <location>
        <begin position="18"/>
        <end position="75"/>
    </location>
</feature>
<reference evidence="2" key="2">
    <citation type="submission" date="2023-05" db="EMBL/GenBank/DDBJ databases">
        <authorList>
            <person name="Fouks B."/>
        </authorList>
    </citation>
    <scope>NUCLEOTIDE SEQUENCE</scope>
    <source>
        <strain evidence="2">Stay&amp;Tobe</strain>
        <tissue evidence="2">Testes</tissue>
    </source>
</reference>
<keyword evidence="3" id="KW-1185">Reference proteome</keyword>
<sequence>KCYFGCSILCLSAIVNAANRTYFGQMKVTLLYYNFDYSRSPVLRTFYILNNQDTTYLCSHVVTLNPNSVLRRTRA</sequence>
<evidence type="ECO:0000313" key="2">
    <source>
        <dbReference type="EMBL" id="KAJ9598539.1"/>
    </source>
</evidence>
<evidence type="ECO:0008006" key="4">
    <source>
        <dbReference type="Google" id="ProtNLM"/>
    </source>
</evidence>
<dbReference type="Proteomes" id="UP001233999">
    <property type="component" value="Unassembled WGS sequence"/>
</dbReference>
<accession>A0AAD8AG47</accession>
<protein>
    <recommendedName>
        <fullName evidence="4">Secreted protein</fullName>
    </recommendedName>
</protein>
<dbReference type="AlphaFoldDB" id="A0AAD8AG47"/>
<feature type="non-terminal residue" evidence="2">
    <location>
        <position position="1"/>
    </location>
</feature>
<feature type="non-terminal residue" evidence="2">
    <location>
        <position position="75"/>
    </location>
</feature>